<name>A0A8H5ZYN0_PETAA</name>
<dbReference type="GO" id="GO:0005634">
    <property type="term" value="C:nucleus"/>
    <property type="evidence" value="ECO:0007669"/>
    <property type="project" value="InterPro"/>
</dbReference>
<evidence type="ECO:0000313" key="4">
    <source>
        <dbReference type="EMBL" id="KAF5858716.1"/>
    </source>
</evidence>
<evidence type="ECO:0000256" key="3">
    <source>
        <dbReference type="SAM" id="MobiDB-lite"/>
    </source>
</evidence>
<gene>
    <name evidence="4" type="primary">NAP1L1</name>
    <name evidence="4" type="ORF">ETB97_003884</name>
</gene>
<sequence>MPTPPPTPPTQLIKTLYTQETTLNTTWTKTLHEARKAHHETNTPFYKHRSQQATGYTNDTCTHTPLIEDFWLLALRKEPSTRKAVTKPDIGPLKALTDIRIEWGQGFDYVLEFQFAANEYFTNRVMRKAFIFEAGDAYPYPVPVETRGENIYWRKNHILQAECHARIGARSFFAWLSRSVAFGDGLSSEEEGFVEERLGGDFDLGEAIRDRVHPNAMSYHLGGLGEEEEEEEEDDDSDYDMEW</sequence>
<dbReference type="PANTHER" id="PTHR11875">
    <property type="entry name" value="TESTIS-SPECIFIC Y-ENCODED PROTEIN"/>
    <property type="match status" value="1"/>
</dbReference>
<dbReference type="Pfam" id="PF00956">
    <property type="entry name" value="NAP"/>
    <property type="match status" value="1"/>
</dbReference>
<dbReference type="SUPFAM" id="SSF143113">
    <property type="entry name" value="NAP-like"/>
    <property type="match status" value="1"/>
</dbReference>
<comment type="caution">
    <text evidence="4">The sequence shown here is derived from an EMBL/GenBank/DDBJ whole genome shotgun (WGS) entry which is preliminary data.</text>
</comment>
<reference evidence="4 5" key="1">
    <citation type="submission" date="2019-04" db="EMBL/GenBank/DDBJ databases">
        <title>Aspergillus burnettii sp. nov., novel species from soil in southeast Queensland.</title>
        <authorList>
            <person name="Gilchrist C.L.M."/>
            <person name="Pitt J.I."/>
            <person name="Lange L."/>
            <person name="Lacey H.J."/>
            <person name="Vuong D."/>
            <person name="Midgley D.J."/>
            <person name="Greenfield P."/>
            <person name="Bradbury M."/>
            <person name="Lacey E."/>
            <person name="Busk P.K."/>
            <person name="Pilgaard B."/>
            <person name="Chooi Y.H."/>
            <person name="Piggott A.M."/>
        </authorList>
    </citation>
    <scope>NUCLEOTIDE SEQUENCE [LARGE SCALE GENOMIC DNA]</scope>
    <source>
        <strain evidence="4 5">FRR 5400</strain>
    </source>
</reference>
<dbReference type="InterPro" id="IPR037231">
    <property type="entry name" value="NAP-like_sf"/>
</dbReference>
<evidence type="ECO:0000256" key="2">
    <source>
        <dbReference type="RuleBase" id="RU003876"/>
    </source>
</evidence>
<protein>
    <submittedName>
        <fullName evidence="4">Nucleosome assembly</fullName>
    </submittedName>
</protein>
<evidence type="ECO:0000256" key="1">
    <source>
        <dbReference type="ARBA" id="ARBA00009947"/>
    </source>
</evidence>
<feature type="compositionally biased region" description="Acidic residues" evidence="3">
    <location>
        <begin position="225"/>
        <end position="243"/>
    </location>
</feature>
<dbReference type="Proteomes" id="UP000541154">
    <property type="component" value="Unassembled WGS sequence"/>
</dbReference>
<dbReference type="Gene3D" id="3.30.1120.90">
    <property type="entry name" value="Nucleosome assembly protein"/>
    <property type="match status" value="1"/>
</dbReference>
<dbReference type="AlphaFoldDB" id="A0A8H5ZYN0"/>
<dbReference type="GO" id="GO:0006334">
    <property type="term" value="P:nucleosome assembly"/>
    <property type="evidence" value="ECO:0007669"/>
    <property type="project" value="InterPro"/>
</dbReference>
<dbReference type="InterPro" id="IPR002164">
    <property type="entry name" value="NAP_family"/>
</dbReference>
<proteinExistence type="inferred from homology"/>
<accession>A0A8H5ZYN0</accession>
<organism evidence="4 5">
    <name type="scientific">Petromyces alliaceus</name>
    <name type="common">Aspergillus alliaceus</name>
    <dbReference type="NCBI Taxonomy" id="209559"/>
    <lineage>
        <taxon>Eukaryota</taxon>
        <taxon>Fungi</taxon>
        <taxon>Dikarya</taxon>
        <taxon>Ascomycota</taxon>
        <taxon>Pezizomycotina</taxon>
        <taxon>Eurotiomycetes</taxon>
        <taxon>Eurotiomycetidae</taxon>
        <taxon>Eurotiales</taxon>
        <taxon>Aspergillaceae</taxon>
        <taxon>Aspergillus</taxon>
        <taxon>Aspergillus subgen. Circumdati</taxon>
    </lineage>
</organism>
<dbReference type="EMBL" id="SPNV01000194">
    <property type="protein sequence ID" value="KAF5858716.1"/>
    <property type="molecule type" value="Genomic_DNA"/>
</dbReference>
<feature type="region of interest" description="Disordered" evidence="3">
    <location>
        <begin position="220"/>
        <end position="243"/>
    </location>
</feature>
<comment type="similarity">
    <text evidence="1 2">Belongs to the nucleosome assembly protein (NAP) family.</text>
</comment>
<evidence type="ECO:0000313" key="5">
    <source>
        <dbReference type="Proteomes" id="UP000541154"/>
    </source>
</evidence>
<keyword evidence="5" id="KW-1185">Reference proteome</keyword>